<proteinExistence type="predicted"/>
<organism evidence="1 2">
    <name type="scientific">Rhabditophanes sp. KR3021</name>
    <dbReference type="NCBI Taxonomy" id="114890"/>
    <lineage>
        <taxon>Eukaryota</taxon>
        <taxon>Metazoa</taxon>
        <taxon>Ecdysozoa</taxon>
        <taxon>Nematoda</taxon>
        <taxon>Chromadorea</taxon>
        <taxon>Rhabditida</taxon>
        <taxon>Tylenchina</taxon>
        <taxon>Panagrolaimomorpha</taxon>
        <taxon>Strongyloidoidea</taxon>
        <taxon>Alloionematidae</taxon>
        <taxon>Rhabditophanes</taxon>
    </lineage>
</organism>
<dbReference type="Proteomes" id="UP000095286">
    <property type="component" value="Unplaced"/>
</dbReference>
<evidence type="ECO:0000313" key="2">
    <source>
        <dbReference type="WBParaSite" id="RSKR_0001187600.1"/>
    </source>
</evidence>
<reference evidence="2" key="1">
    <citation type="submission" date="2016-11" db="UniProtKB">
        <authorList>
            <consortium name="WormBaseParasite"/>
        </authorList>
    </citation>
    <scope>IDENTIFICATION</scope>
    <source>
        <strain evidence="2">KR3021</strain>
    </source>
</reference>
<name>A0AC35UIK9_9BILA</name>
<evidence type="ECO:0000313" key="1">
    <source>
        <dbReference type="Proteomes" id="UP000095286"/>
    </source>
</evidence>
<accession>A0AC35UIK9</accession>
<dbReference type="WBParaSite" id="RSKR_0001187600.1">
    <property type="protein sequence ID" value="RSKR_0001187600.1"/>
    <property type="gene ID" value="RSKR_0001187600"/>
</dbReference>
<sequence>MLMTNALQDLNAMLIKNMKHELKVKIVLILNQLVCTIEKYEEGMAQKCKITCGLCGDSTPSTPVPASTTPSGDCKNTGKNCD</sequence>
<protein>
    <submittedName>
        <fullName evidence="2">ShKT domain-containing protein</fullName>
    </submittedName>
</protein>